<dbReference type="AlphaFoldDB" id="A0AA38HUW8"/>
<feature type="region of interest" description="Disordered" evidence="1">
    <location>
        <begin position="161"/>
        <end position="213"/>
    </location>
</feature>
<name>A0AA38HUW8_9CUCU</name>
<feature type="compositionally biased region" description="Polar residues" evidence="1">
    <location>
        <begin position="161"/>
        <end position="183"/>
    </location>
</feature>
<feature type="transmembrane region" description="Helical" evidence="2">
    <location>
        <begin position="250"/>
        <end position="270"/>
    </location>
</feature>
<evidence type="ECO:0000313" key="4">
    <source>
        <dbReference type="Proteomes" id="UP001168821"/>
    </source>
</evidence>
<keyword evidence="2" id="KW-1133">Transmembrane helix</keyword>
<comment type="caution">
    <text evidence="3">The sequence shown here is derived from an EMBL/GenBank/DDBJ whole genome shotgun (WGS) entry which is preliminary data.</text>
</comment>
<keyword evidence="2" id="KW-0472">Membrane</keyword>
<evidence type="ECO:0000256" key="2">
    <source>
        <dbReference type="SAM" id="Phobius"/>
    </source>
</evidence>
<protein>
    <submittedName>
        <fullName evidence="3">Uncharacterized protein</fullName>
    </submittedName>
</protein>
<sequence>MSDDCCCDSGGGGDSGGACDSGGNCDSGEPYDSGGHCGSGGNNDTVFNPADVPSYTAFDVSNSTTNGYFYNHDNDNSQNNTNSFGTGQETDMCNKCRAAPPNRKFPAHTSQNPSTFYTSIVQTTSKVLPNRTLANRRLLLPLPISQVSVEIHNHLDENQELSTTTTCERPQTVQKTSRSQMTDNAGGRGGGGGDGGRCDANVARSPTSPHVAGASEVATTMNSVLIDDHRQFLEDEVATKPRTPKCNKTTVIIVAGIFLVLCGVGVVVLLESFYED</sequence>
<gene>
    <name evidence="3" type="ORF">Zmor_022210</name>
</gene>
<accession>A0AA38HUW8</accession>
<dbReference type="Proteomes" id="UP001168821">
    <property type="component" value="Unassembled WGS sequence"/>
</dbReference>
<proteinExistence type="predicted"/>
<evidence type="ECO:0000256" key="1">
    <source>
        <dbReference type="SAM" id="MobiDB-lite"/>
    </source>
</evidence>
<reference evidence="3" key="1">
    <citation type="journal article" date="2023" name="G3 (Bethesda)">
        <title>Whole genome assemblies of Zophobas morio and Tenebrio molitor.</title>
        <authorList>
            <person name="Kaur S."/>
            <person name="Stinson S.A."/>
            <person name="diCenzo G.C."/>
        </authorList>
    </citation>
    <scope>NUCLEOTIDE SEQUENCE</scope>
    <source>
        <strain evidence="3">QUZm001</strain>
    </source>
</reference>
<evidence type="ECO:0000313" key="3">
    <source>
        <dbReference type="EMBL" id="KAJ3644485.1"/>
    </source>
</evidence>
<dbReference type="EMBL" id="JALNTZ010000007">
    <property type="protein sequence ID" value="KAJ3644485.1"/>
    <property type="molecule type" value="Genomic_DNA"/>
</dbReference>
<feature type="compositionally biased region" description="Gly residues" evidence="1">
    <location>
        <begin position="186"/>
        <end position="195"/>
    </location>
</feature>
<organism evidence="3 4">
    <name type="scientific">Zophobas morio</name>
    <dbReference type="NCBI Taxonomy" id="2755281"/>
    <lineage>
        <taxon>Eukaryota</taxon>
        <taxon>Metazoa</taxon>
        <taxon>Ecdysozoa</taxon>
        <taxon>Arthropoda</taxon>
        <taxon>Hexapoda</taxon>
        <taxon>Insecta</taxon>
        <taxon>Pterygota</taxon>
        <taxon>Neoptera</taxon>
        <taxon>Endopterygota</taxon>
        <taxon>Coleoptera</taxon>
        <taxon>Polyphaga</taxon>
        <taxon>Cucujiformia</taxon>
        <taxon>Tenebrionidae</taxon>
        <taxon>Zophobas</taxon>
    </lineage>
</organism>
<keyword evidence="2" id="KW-0812">Transmembrane</keyword>
<keyword evidence="4" id="KW-1185">Reference proteome</keyword>